<keyword evidence="4 9" id="KW-0456">Lyase</keyword>
<evidence type="ECO:0000256" key="7">
    <source>
        <dbReference type="ARBA" id="ARBA00040167"/>
    </source>
</evidence>
<dbReference type="Pfam" id="PF02602">
    <property type="entry name" value="HEM4"/>
    <property type="match status" value="1"/>
</dbReference>
<evidence type="ECO:0000256" key="6">
    <source>
        <dbReference type="ARBA" id="ARBA00037589"/>
    </source>
</evidence>
<protein>
    <recommendedName>
        <fullName evidence="7 9">Uroporphyrinogen-III synthase</fullName>
        <ecNumber evidence="3 9">4.2.1.75</ecNumber>
    </recommendedName>
</protein>
<dbReference type="InterPro" id="IPR003754">
    <property type="entry name" value="4pyrrol_synth_uPrphyn_synth"/>
</dbReference>
<evidence type="ECO:0000256" key="4">
    <source>
        <dbReference type="ARBA" id="ARBA00023239"/>
    </source>
</evidence>
<evidence type="ECO:0000256" key="5">
    <source>
        <dbReference type="ARBA" id="ARBA00023244"/>
    </source>
</evidence>
<feature type="domain" description="Tetrapyrrole biosynthesis uroporphyrinogen III synthase" evidence="10">
    <location>
        <begin position="22"/>
        <end position="242"/>
    </location>
</feature>
<dbReference type="GO" id="GO:0006782">
    <property type="term" value="P:protoporphyrinogen IX biosynthetic process"/>
    <property type="evidence" value="ECO:0007669"/>
    <property type="project" value="UniProtKB-UniRule"/>
</dbReference>
<keyword evidence="12" id="KW-1185">Reference proteome</keyword>
<dbReference type="InterPro" id="IPR036108">
    <property type="entry name" value="4pyrrol_syn_uPrphyn_synt_sf"/>
</dbReference>
<comment type="caution">
    <text evidence="11">The sequence shown here is derived from an EMBL/GenBank/DDBJ whole genome shotgun (WGS) entry which is preliminary data.</text>
</comment>
<evidence type="ECO:0000256" key="1">
    <source>
        <dbReference type="ARBA" id="ARBA00004772"/>
    </source>
</evidence>
<dbReference type="RefSeq" id="WP_121605441.1">
    <property type="nucleotide sequence ID" value="NZ_BAAACY010000066.1"/>
</dbReference>
<sequence length="253" mass="28738">MSLPLSGRKILVTREQTKALSFAEKIKALGGKPVSAPLLRIACRDRENHFEFFQSISKFAWIFFTSSNGVDCFFKLVNRYQVDIHLQQVKIAVVGRKTEEKLKQFGYAAQFIPSAYNADTMATEFLEKYSDPGPILLIQGNRSRDILPKRLEAENLLFTPFVVYETYSNEVMKDKLSSILEEHSFDYLTFTSPSTIEAFVEMTSHIPHIPCVCIGTTTELRAKQVGFQSILVPNEFTIDGMITCMINDIQKRG</sequence>
<dbReference type="InterPro" id="IPR039793">
    <property type="entry name" value="UROS/Hem4"/>
</dbReference>
<dbReference type="GO" id="GO:0006780">
    <property type="term" value="P:uroporphyrinogen III biosynthetic process"/>
    <property type="evidence" value="ECO:0007669"/>
    <property type="project" value="UniProtKB-UniRule"/>
</dbReference>
<evidence type="ECO:0000313" key="12">
    <source>
        <dbReference type="Proteomes" id="UP000675284"/>
    </source>
</evidence>
<dbReference type="EC" id="4.2.1.75" evidence="3 9"/>
<gene>
    <name evidence="11" type="ORF">KCX74_12890</name>
</gene>
<dbReference type="EMBL" id="JAGSOT010000038">
    <property type="protein sequence ID" value="MBR7796937.1"/>
    <property type="molecule type" value="Genomic_DNA"/>
</dbReference>
<evidence type="ECO:0000256" key="3">
    <source>
        <dbReference type="ARBA" id="ARBA00013109"/>
    </source>
</evidence>
<dbReference type="CDD" id="cd06578">
    <property type="entry name" value="HemD"/>
    <property type="match status" value="1"/>
</dbReference>
<name>A0A941IC14_9BACI</name>
<evidence type="ECO:0000256" key="2">
    <source>
        <dbReference type="ARBA" id="ARBA00008133"/>
    </source>
</evidence>
<evidence type="ECO:0000259" key="10">
    <source>
        <dbReference type="Pfam" id="PF02602"/>
    </source>
</evidence>
<comment type="function">
    <text evidence="6 9">Catalyzes cyclization of the linear tetrapyrrole, hydroxymethylbilane, to the macrocyclic uroporphyrinogen III.</text>
</comment>
<dbReference type="PANTHER" id="PTHR38042:SF1">
    <property type="entry name" value="UROPORPHYRINOGEN-III SYNTHASE, CHLOROPLASTIC"/>
    <property type="match status" value="1"/>
</dbReference>
<keyword evidence="5 9" id="KW-0627">Porphyrin biosynthesis</keyword>
<dbReference type="PANTHER" id="PTHR38042">
    <property type="entry name" value="UROPORPHYRINOGEN-III SYNTHASE, CHLOROPLASTIC"/>
    <property type="match status" value="1"/>
</dbReference>
<evidence type="ECO:0000313" key="11">
    <source>
        <dbReference type="EMBL" id="MBR7796937.1"/>
    </source>
</evidence>
<comment type="pathway">
    <text evidence="1 9">Porphyrin-containing compound metabolism; protoporphyrin-IX biosynthesis; coproporphyrinogen-III from 5-aminolevulinate: step 3/4.</text>
</comment>
<dbReference type="Proteomes" id="UP000675284">
    <property type="component" value="Unassembled WGS sequence"/>
</dbReference>
<organism evidence="11 12">
    <name type="scientific">Virgibacillus salarius</name>
    <dbReference type="NCBI Taxonomy" id="447199"/>
    <lineage>
        <taxon>Bacteria</taxon>
        <taxon>Bacillati</taxon>
        <taxon>Bacillota</taxon>
        <taxon>Bacilli</taxon>
        <taxon>Bacillales</taxon>
        <taxon>Bacillaceae</taxon>
        <taxon>Virgibacillus</taxon>
    </lineage>
</organism>
<comment type="catalytic activity">
    <reaction evidence="8 9">
        <text>hydroxymethylbilane = uroporphyrinogen III + H2O</text>
        <dbReference type="Rhea" id="RHEA:18965"/>
        <dbReference type="ChEBI" id="CHEBI:15377"/>
        <dbReference type="ChEBI" id="CHEBI:57308"/>
        <dbReference type="ChEBI" id="CHEBI:57845"/>
        <dbReference type="EC" id="4.2.1.75"/>
    </reaction>
</comment>
<accession>A0A941IC14</accession>
<proteinExistence type="inferred from homology"/>
<dbReference type="SUPFAM" id="SSF69618">
    <property type="entry name" value="HemD-like"/>
    <property type="match status" value="1"/>
</dbReference>
<dbReference type="Gene3D" id="3.40.50.10090">
    <property type="match status" value="2"/>
</dbReference>
<evidence type="ECO:0000256" key="9">
    <source>
        <dbReference type="RuleBase" id="RU366031"/>
    </source>
</evidence>
<comment type="similarity">
    <text evidence="2 9">Belongs to the uroporphyrinogen-III synthase family.</text>
</comment>
<dbReference type="GO" id="GO:0004852">
    <property type="term" value="F:uroporphyrinogen-III synthase activity"/>
    <property type="evidence" value="ECO:0007669"/>
    <property type="project" value="UniProtKB-UniRule"/>
</dbReference>
<reference evidence="11" key="1">
    <citation type="submission" date="2021-04" db="EMBL/GenBank/DDBJ databases">
        <title>Isolation and polyphasic classification of algal microorganism.</title>
        <authorList>
            <person name="Wang S."/>
        </authorList>
    </citation>
    <scope>NUCLEOTIDE SEQUENCE</scope>
    <source>
        <strain evidence="11">720a</strain>
    </source>
</reference>
<dbReference type="AlphaFoldDB" id="A0A941IC14"/>
<evidence type="ECO:0000256" key="8">
    <source>
        <dbReference type="ARBA" id="ARBA00048617"/>
    </source>
</evidence>